<dbReference type="GO" id="GO:0003847">
    <property type="term" value="F:1-alkyl-2-acetylglycerophosphocholine esterase activity"/>
    <property type="evidence" value="ECO:0007669"/>
    <property type="project" value="TreeGrafter"/>
</dbReference>
<sequence>MLRKRTHPVRQVFSRAGWALLLVFLIVMPALMFPPHKTPEPTGAYTVASVRYTYTDESRIETYTDTGEKRRVNVTCWHPTHAAGDTYPLIVFSHGGLGLETSNESLYRELASHGYVVCSIGHPYHAFWTTSNDGRTTFVSRDYFREIQRENARRDRQQSFHAYQKWLEIRTGDINFVLDTILSNAAGGADGVYGLLDGKRIGVMGHSLGGSAALAMPRRRNDIDAVIALESPFLYDIVGVEDGEFVWLDQPYPVPVLNIYSDGSWSHLAEWPQYARNYAMLADALPTVSSLYLPGAGHFSLTDLSLVSPLLVRLLEGAPPARDGVEYLQGVNQACLEFFDHYLKRSVDFTVAQ</sequence>
<accession>A0A7C1JU11</accession>
<evidence type="ECO:0000256" key="3">
    <source>
        <dbReference type="ARBA" id="ARBA00023098"/>
    </source>
</evidence>
<keyword evidence="4" id="KW-0472">Membrane</keyword>
<keyword evidence="2" id="KW-0442">Lipid degradation</keyword>
<dbReference type="AlphaFoldDB" id="A0A7C1JU11"/>
<dbReference type="EMBL" id="DSMG01000135">
    <property type="protein sequence ID" value="HDX32467.1"/>
    <property type="molecule type" value="Genomic_DNA"/>
</dbReference>
<evidence type="ECO:0000256" key="4">
    <source>
        <dbReference type="SAM" id="Phobius"/>
    </source>
</evidence>
<evidence type="ECO:0000256" key="2">
    <source>
        <dbReference type="ARBA" id="ARBA00022963"/>
    </source>
</evidence>
<comment type="caution">
    <text evidence="5">The sequence shown here is derived from an EMBL/GenBank/DDBJ whole genome shotgun (WGS) entry which is preliminary data.</text>
</comment>
<keyword evidence="1 5" id="KW-0378">Hydrolase</keyword>
<dbReference type="SUPFAM" id="SSF53474">
    <property type="entry name" value="alpha/beta-Hydrolases"/>
    <property type="match status" value="1"/>
</dbReference>
<dbReference type="InterPro" id="IPR029058">
    <property type="entry name" value="AB_hydrolase_fold"/>
</dbReference>
<evidence type="ECO:0000313" key="5">
    <source>
        <dbReference type="EMBL" id="HDX32467.1"/>
    </source>
</evidence>
<dbReference type="GO" id="GO:0016042">
    <property type="term" value="P:lipid catabolic process"/>
    <property type="evidence" value="ECO:0007669"/>
    <property type="project" value="UniProtKB-KW"/>
</dbReference>
<protein>
    <submittedName>
        <fullName evidence="5">Alpha/beta hydrolase</fullName>
    </submittedName>
</protein>
<reference evidence="5" key="1">
    <citation type="journal article" date="2020" name="mSystems">
        <title>Genome- and Community-Level Interaction Insights into Carbon Utilization and Element Cycling Functions of Hydrothermarchaeota in Hydrothermal Sediment.</title>
        <authorList>
            <person name="Zhou Z."/>
            <person name="Liu Y."/>
            <person name="Xu W."/>
            <person name="Pan J."/>
            <person name="Luo Z.H."/>
            <person name="Li M."/>
        </authorList>
    </citation>
    <scope>NUCLEOTIDE SEQUENCE [LARGE SCALE GENOMIC DNA]</scope>
    <source>
        <strain evidence="5">SpSt-289</strain>
    </source>
</reference>
<name>A0A7C1JU11_9CHLR</name>
<keyword evidence="4" id="KW-0812">Transmembrane</keyword>
<feature type="transmembrane region" description="Helical" evidence="4">
    <location>
        <begin position="12"/>
        <end position="33"/>
    </location>
</feature>
<proteinExistence type="predicted"/>
<evidence type="ECO:0000256" key="1">
    <source>
        <dbReference type="ARBA" id="ARBA00022801"/>
    </source>
</evidence>
<dbReference type="Gene3D" id="3.40.50.1820">
    <property type="entry name" value="alpha/beta hydrolase"/>
    <property type="match status" value="1"/>
</dbReference>
<dbReference type="PANTHER" id="PTHR10272:SF0">
    <property type="entry name" value="PLATELET-ACTIVATING FACTOR ACETYLHYDROLASE"/>
    <property type="match status" value="1"/>
</dbReference>
<gene>
    <name evidence="5" type="ORF">ENQ20_13420</name>
</gene>
<organism evidence="5">
    <name type="scientific">Caldilinea aerophila</name>
    <dbReference type="NCBI Taxonomy" id="133453"/>
    <lineage>
        <taxon>Bacteria</taxon>
        <taxon>Bacillati</taxon>
        <taxon>Chloroflexota</taxon>
        <taxon>Caldilineae</taxon>
        <taxon>Caldilineales</taxon>
        <taxon>Caldilineaceae</taxon>
        <taxon>Caldilinea</taxon>
    </lineage>
</organism>
<dbReference type="PANTHER" id="PTHR10272">
    <property type="entry name" value="PLATELET-ACTIVATING FACTOR ACETYLHYDROLASE"/>
    <property type="match status" value="1"/>
</dbReference>
<keyword evidence="3" id="KW-0443">Lipid metabolism</keyword>
<keyword evidence="4" id="KW-1133">Transmembrane helix</keyword>
<dbReference type="Pfam" id="PF03403">
    <property type="entry name" value="PAF-AH_p_II"/>
    <property type="match status" value="1"/>
</dbReference>